<dbReference type="InterPro" id="IPR044060">
    <property type="entry name" value="Bacterial_rp_domain"/>
</dbReference>
<dbReference type="PROSITE" id="PS01070">
    <property type="entry name" value="NUCLEASE_NON_SPEC"/>
    <property type="match status" value="1"/>
</dbReference>
<evidence type="ECO:0000256" key="4">
    <source>
        <dbReference type="ARBA" id="ARBA00022723"/>
    </source>
</evidence>
<dbReference type="GO" id="GO:0016787">
    <property type="term" value="F:hydrolase activity"/>
    <property type="evidence" value="ECO:0007669"/>
    <property type="project" value="UniProtKB-KW"/>
</dbReference>
<reference evidence="12 13" key="1">
    <citation type="submission" date="2019-11" db="EMBL/GenBank/DDBJ databases">
        <title>Whole-genome sequence of the anaerobic purple sulfur bacterium Allochromatium palmeri DSM 15591.</title>
        <authorList>
            <person name="Kyndt J.A."/>
            <person name="Meyer T.E."/>
        </authorList>
    </citation>
    <scope>NUCLEOTIDE SEQUENCE [LARGE SCALE GENOMIC DNA]</scope>
    <source>
        <strain evidence="12 13">DSM 15591</strain>
    </source>
</reference>
<feature type="domain" description="DNA/RNA non-specific endonuclease/pyrophosphatase/phosphodiesterase" evidence="11">
    <location>
        <begin position="119"/>
        <end position="291"/>
    </location>
</feature>
<dbReference type="EMBL" id="WNKT01000089">
    <property type="protein sequence ID" value="MTW23167.1"/>
    <property type="molecule type" value="Genomic_DNA"/>
</dbReference>
<dbReference type="Pfam" id="PF18998">
    <property type="entry name" value="Flg_new_2"/>
    <property type="match status" value="1"/>
</dbReference>
<dbReference type="InterPro" id="IPR040255">
    <property type="entry name" value="Non-specific_endonuclease"/>
</dbReference>
<comment type="caution">
    <text evidence="12">The sequence shown here is derived from an EMBL/GenBank/DDBJ whole genome shotgun (WGS) entry which is preliminary data.</text>
</comment>
<evidence type="ECO:0000256" key="7">
    <source>
        <dbReference type="ARBA" id="ARBA00022842"/>
    </source>
</evidence>
<protein>
    <recommendedName>
        <fullName evidence="14">Endonuclease</fullName>
    </recommendedName>
</protein>
<dbReference type="GO" id="GO:0003676">
    <property type="term" value="F:nucleic acid binding"/>
    <property type="evidence" value="ECO:0007669"/>
    <property type="project" value="InterPro"/>
</dbReference>
<keyword evidence="3" id="KW-0540">Nuclease</keyword>
<dbReference type="GO" id="GO:0004519">
    <property type="term" value="F:endonuclease activity"/>
    <property type="evidence" value="ECO:0007669"/>
    <property type="project" value="UniProtKB-KW"/>
</dbReference>
<dbReference type="SMART" id="SM00477">
    <property type="entry name" value="NUC"/>
    <property type="match status" value="1"/>
</dbReference>
<keyword evidence="7" id="KW-0460">Magnesium</keyword>
<evidence type="ECO:0000256" key="5">
    <source>
        <dbReference type="ARBA" id="ARBA00022759"/>
    </source>
</evidence>
<name>A0A6N8EKS3_9GAMM</name>
<proteinExistence type="inferred from homology"/>
<comment type="similarity">
    <text evidence="2">Belongs to the DNA/RNA non-specific endonuclease family.</text>
</comment>
<dbReference type="AlphaFoldDB" id="A0A6N8EKS3"/>
<dbReference type="Pfam" id="PF01223">
    <property type="entry name" value="Endonuclease_NS"/>
    <property type="match status" value="1"/>
</dbReference>
<dbReference type="InterPro" id="IPR001604">
    <property type="entry name" value="Endo_G_ENPP1-like_dom"/>
</dbReference>
<evidence type="ECO:0000256" key="1">
    <source>
        <dbReference type="ARBA" id="ARBA00001946"/>
    </source>
</evidence>
<dbReference type="Gene3D" id="3.40.570.10">
    <property type="entry name" value="Extracellular Endonuclease, subunit A"/>
    <property type="match status" value="1"/>
</dbReference>
<keyword evidence="6" id="KW-0378">Hydrolase</keyword>
<feature type="binding site" evidence="9">
    <location>
        <position position="214"/>
    </location>
    <ligand>
        <name>Mg(2+)</name>
        <dbReference type="ChEBI" id="CHEBI:18420"/>
        <note>catalytic</note>
    </ligand>
</feature>
<evidence type="ECO:0000256" key="6">
    <source>
        <dbReference type="ARBA" id="ARBA00022801"/>
    </source>
</evidence>
<dbReference type="OrthoDB" id="9811262at2"/>
<evidence type="ECO:0000259" key="11">
    <source>
        <dbReference type="SMART" id="SM00892"/>
    </source>
</evidence>
<sequence length="539" mass="58745">MQRVRAGKSGLAWPHVLQGVLGLFLIVPGLVEAGCPGCCSSHGGIVEACTPSGFVYCADGTVSPSCTCTRCGISPAPDPIPEPDPEPNPLTFGDCLSEFPNNTPPVVEDLVLGQQRALCFDSFAVLHSGESKTPLFVAEHLNRDRLLDAADEERTDYFYEEARLPSAERAKLSDYAGSGHDRGHMAPAADMPNPNAMAQSFSLANIVPQAPTLNRGLWAEIEDETRDYVWDWDAEVYVPTNLYKLIYDSDRNQAWAYWVDNLDEEDRADRISYETLVERTGIDFLPGIDPQFVPGVENYYTLSLSKAGQGTITSSPNGIDCGSTCSGSFEADTTVMLSATPAVGSLFNGWSGACSGTASTCTVNMDSSKTVLATFMDDDQEAAEGYYRKVNAYFYGTFGRSATADELTEWGAVLRDNKGSVWKPQGAGLQHYLSNEMGWDTDPVDRDTATSIVSEIFQNLFGTADDIDPRITSFYVEALVSGSVKPRGAVNAILNDLAIMPRVDGSYGQPKNWTGGPGQEILTSEQFNRYRERIERFKL</sequence>
<organism evidence="12 13">
    <name type="scientific">Allochromatium palmeri</name>
    <dbReference type="NCBI Taxonomy" id="231048"/>
    <lineage>
        <taxon>Bacteria</taxon>
        <taxon>Pseudomonadati</taxon>
        <taxon>Pseudomonadota</taxon>
        <taxon>Gammaproteobacteria</taxon>
        <taxon>Chromatiales</taxon>
        <taxon>Chromatiaceae</taxon>
        <taxon>Allochromatium</taxon>
    </lineage>
</organism>
<dbReference type="SUPFAM" id="SSF54060">
    <property type="entry name" value="His-Me finger endonucleases"/>
    <property type="match status" value="1"/>
</dbReference>
<dbReference type="InterPro" id="IPR044925">
    <property type="entry name" value="His-Me_finger_sf"/>
</dbReference>
<gene>
    <name evidence="12" type="ORF">GJ668_19245</name>
</gene>
<evidence type="ECO:0000256" key="8">
    <source>
        <dbReference type="PIRSR" id="PIRSR640255-1"/>
    </source>
</evidence>
<keyword evidence="5" id="KW-0255">Endonuclease</keyword>
<feature type="active site" description="Proton acceptor" evidence="8">
    <location>
        <position position="184"/>
    </location>
</feature>
<dbReference type="RefSeq" id="WP_155451706.1">
    <property type="nucleotide sequence ID" value="NZ_WNKT01000089.1"/>
</dbReference>
<evidence type="ECO:0008006" key="14">
    <source>
        <dbReference type="Google" id="ProtNLM"/>
    </source>
</evidence>
<evidence type="ECO:0000256" key="3">
    <source>
        <dbReference type="ARBA" id="ARBA00022722"/>
    </source>
</evidence>
<dbReference type="PANTHER" id="PTHR13966:SF5">
    <property type="entry name" value="ENDONUCLEASE G, MITOCHONDRIAL"/>
    <property type="match status" value="1"/>
</dbReference>
<evidence type="ECO:0000256" key="9">
    <source>
        <dbReference type="PIRSR" id="PIRSR640255-2"/>
    </source>
</evidence>
<keyword evidence="13" id="KW-1185">Reference proteome</keyword>
<dbReference type="GO" id="GO:0046872">
    <property type="term" value="F:metal ion binding"/>
    <property type="evidence" value="ECO:0007669"/>
    <property type="project" value="UniProtKB-KW"/>
</dbReference>
<dbReference type="InterPro" id="IPR018524">
    <property type="entry name" value="DNA/RNA_endonuclease_AS"/>
</dbReference>
<dbReference type="PANTHER" id="PTHR13966">
    <property type="entry name" value="ENDONUCLEASE RELATED"/>
    <property type="match status" value="1"/>
</dbReference>
<evidence type="ECO:0000256" key="2">
    <source>
        <dbReference type="ARBA" id="ARBA00010052"/>
    </source>
</evidence>
<dbReference type="SMART" id="SM00892">
    <property type="entry name" value="Endonuclease_NS"/>
    <property type="match status" value="1"/>
</dbReference>
<dbReference type="InterPro" id="IPR044929">
    <property type="entry name" value="DNA/RNA_non-sp_Endonuclease_sf"/>
</dbReference>
<feature type="domain" description="ENPP1-3/EXOG-like endonuclease/phosphodiesterase" evidence="10">
    <location>
        <begin position="120"/>
        <end position="291"/>
    </location>
</feature>
<dbReference type="Proteomes" id="UP000434044">
    <property type="component" value="Unassembled WGS sequence"/>
</dbReference>
<keyword evidence="4 9" id="KW-0479">Metal-binding</keyword>
<evidence type="ECO:0000259" key="10">
    <source>
        <dbReference type="SMART" id="SM00477"/>
    </source>
</evidence>
<comment type="cofactor">
    <cofactor evidence="1">
        <name>Mg(2+)</name>
        <dbReference type="ChEBI" id="CHEBI:18420"/>
    </cofactor>
</comment>
<evidence type="ECO:0000313" key="12">
    <source>
        <dbReference type="EMBL" id="MTW23167.1"/>
    </source>
</evidence>
<accession>A0A6N8EKS3</accession>
<evidence type="ECO:0000313" key="13">
    <source>
        <dbReference type="Proteomes" id="UP000434044"/>
    </source>
</evidence>
<dbReference type="InterPro" id="IPR020821">
    <property type="entry name" value="ENPP1-3/EXOG-like_nuc-like"/>
</dbReference>